<evidence type="ECO:0000313" key="2">
    <source>
        <dbReference type="EMBL" id="BAM46493.1"/>
    </source>
</evidence>
<dbReference type="GO" id="GO:0005829">
    <property type="term" value="C:cytosol"/>
    <property type="evidence" value="ECO:0007669"/>
    <property type="project" value="TreeGrafter"/>
</dbReference>
<dbReference type="PATRIC" id="fig|698758.3.peg.365"/>
<dbReference type="STRING" id="698758.AXY_03610"/>
<dbReference type="KEGG" id="axl:AXY_03610"/>
<dbReference type="SUPFAM" id="SSF53067">
    <property type="entry name" value="Actin-like ATPase domain"/>
    <property type="match status" value="2"/>
</dbReference>
<protein>
    <submittedName>
        <fullName evidence="2">Peptidase M22 family protein</fullName>
    </submittedName>
</protein>
<gene>
    <name evidence="2" type="ordered locus">AXY_03610</name>
</gene>
<reference evidence="2 3" key="1">
    <citation type="submission" date="2011-01" db="EMBL/GenBank/DDBJ databases">
        <title>Whole genome sequence of Amphibacillus xylinus NBRC 15112.</title>
        <authorList>
            <person name="Nakazawa H."/>
            <person name="Katano Y."/>
            <person name="Nakamura S."/>
            <person name="Sasagawa M."/>
            <person name="Fukada J."/>
            <person name="Arai T."/>
            <person name="Sasakura N."/>
            <person name="Mochizuki D."/>
            <person name="Hosoyama A."/>
            <person name="Harada K."/>
            <person name="Horikawa H."/>
            <person name="Kato Y."/>
            <person name="Harada T."/>
            <person name="Sasaki K."/>
            <person name="Sekiguchi M."/>
            <person name="Hodoyama M."/>
            <person name="Nishiko R."/>
            <person name="Narita H."/>
            <person name="Hanamaki A."/>
            <person name="Hata C."/>
            <person name="Konno Y."/>
            <person name="Niimura Y."/>
            <person name="Yamazaki S."/>
            <person name="Fujita N."/>
        </authorList>
    </citation>
    <scope>NUCLEOTIDE SEQUENCE [LARGE SCALE GENOMIC DNA]</scope>
    <source>
        <strain evidence="3">ATCC 51415 / DSM 6626 / JCM 7361 / LMG 17667 / NBRC 15112 / Ep01</strain>
    </source>
</reference>
<dbReference type="PANTHER" id="PTHR11735">
    <property type="entry name" value="TRNA N6-ADENOSINE THREONYLCARBAMOYLTRANSFERASE"/>
    <property type="match status" value="1"/>
</dbReference>
<dbReference type="InterPro" id="IPR043129">
    <property type="entry name" value="ATPase_NBD"/>
</dbReference>
<dbReference type="Gene3D" id="3.30.420.40">
    <property type="match status" value="2"/>
</dbReference>
<dbReference type="OrthoDB" id="9784166at2"/>
<evidence type="ECO:0000259" key="1">
    <source>
        <dbReference type="Pfam" id="PF00814"/>
    </source>
</evidence>
<dbReference type="InterPro" id="IPR000905">
    <property type="entry name" value="Gcp-like_dom"/>
</dbReference>
<dbReference type="Pfam" id="PF00814">
    <property type="entry name" value="TsaD"/>
    <property type="match status" value="1"/>
</dbReference>
<dbReference type="InterPro" id="IPR022496">
    <property type="entry name" value="T6A_TsaB"/>
</dbReference>
<feature type="domain" description="Gcp-like" evidence="1">
    <location>
        <begin position="30"/>
        <end position="156"/>
    </location>
</feature>
<name>K0J633_AMPXN</name>
<dbReference type="GO" id="GO:0002949">
    <property type="term" value="P:tRNA threonylcarbamoyladenosine modification"/>
    <property type="evidence" value="ECO:0007669"/>
    <property type="project" value="InterPro"/>
</dbReference>
<dbReference type="eggNOG" id="COG1214">
    <property type="taxonomic scope" value="Bacteria"/>
</dbReference>
<dbReference type="Proteomes" id="UP000006294">
    <property type="component" value="Chromosome"/>
</dbReference>
<dbReference type="NCBIfam" id="TIGR03725">
    <property type="entry name" value="T6A_YeaZ"/>
    <property type="match status" value="1"/>
</dbReference>
<dbReference type="PANTHER" id="PTHR11735:SF11">
    <property type="entry name" value="TRNA THREONYLCARBAMOYLADENOSINE BIOSYNTHESIS PROTEIN TSAB"/>
    <property type="match status" value="1"/>
</dbReference>
<accession>K0J633</accession>
<keyword evidence="3" id="KW-1185">Reference proteome</keyword>
<dbReference type="RefSeq" id="WP_015009099.1">
    <property type="nucleotide sequence ID" value="NC_018704.1"/>
</dbReference>
<organism evidence="2 3">
    <name type="scientific">Amphibacillus xylanus (strain ATCC 51415 / DSM 6626 / JCM 7361 / LMG 17667 / NBRC 15112 / Ep01)</name>
    <dbReference type="NCBI Taxonomy" id="698758"/>
    <lineage>
        <taxon>Bacteria</taxon>
        <taxon>Bacillati</taxon>
        <taxon>Bacillota</taxon>
        <taxon>Bacilli</taxon>
        <taxon>Bacillales</taxon>
        <taxon>Bacillaceae</taxon>
        <taxon>Amphibacillus</taxon>
    </lineage>
</organism>
<dbReference type="CDD" id="cd24032">
    <property type="entry name" value="ASKHA_NBD_TsaB"/>
    <property type="match status" value="1"/>
</dbReference>
<dbReference type="HOGENOM" id="CLU_064886_0_1_9"/>
<sequence>MTILAIDTSSETLAIALSQDGKIIADYSTSSKNKHSKRLMPAIVQLLEDAQVKPQDLTKIVVGKGPGSYTGIRIGLSTAKTMAWSLNIPVVGVSSLAALSLQARDRGALICPFFDARRDLVYTGLYNEHIEPVIQDQNCLMTDWLEQLKKVEQPIIFLSPDLGAFQSMITKELKDQAVFLPEGLNTVRAGLLALFGADLEGDNVHELVPSYLRLVEAEANWLASQKEQSNE</sequence>
<dbReference type="EMBL" id="AP012050">
    <property type="protein sequence ID" value="BAM46493.1"/>
    <property type="molecule type" value="Genomic_DNA"/>
</dbReference>
<evidence type="ECO:0000313" key="3">
    <source>
        <dbReference type="Proteomes" id="UP000006294"/>
    </source>
</evidence>
<dbReference type="AlphaFoldDB" id="K0J633"/>
<proteinExistence type="predicted"/>